<dbReference type="PANTHER" id="PTHR32432:SF13">
    <property type="entry name" value="ETHANOLAMINE AMMONIA-LYASE REACTIVASE EUTA"/>
    <property type="match status" value="1"/>
</dbReference>
<dbReference type="InterPro" id="IPR050696">
    <property type="entry name" value="FtsA/MreB"/>
</dbReference>
<sequence>MAQQTDTILSAGIDIGTSTTKIIISQLVLQNTAGRTHVPRVEIIDKTVLYKSPIFRTPLLDDTTIDAKQIEQIVFSQYQLANVNPSDIQAGAILITGETATKQNASELIHYLSDAAGEFLVATAGPDLESVLAAKGSGAVTYSKQTSKVIANIDIGGGTTNIAVLKHGEVIGTVTLHLGGRLMEYAQGRLISVAPAIQRLFANHQRTIRLNSPQNPATEQWVIENMLVSLKAVLRGEQDTDKIPLLLGHVPNWSEHIDCLMFSGGVARFLYPELKEVETSNAFDDIGEKIAHALLQDSSLQAFQWLKPLETVRATVTGAGVQSTEVSGSTIEVNEHLLPLKNIPVYTCDFQHTHANIEEKIREAISTAQQLYQIDGEETHYALYLKNIPYLQFHDIGQMAECILQHWSSSNTIIVILESDYAKVLGQTLKRKTSTKNIICIDQIYVNTSDYIDIGKPVHSGVVPVVVKTLAFHKA</sequence>
<dbReference type="SUPFAM" id="SSF53067">
    <property type="entry name" value="Actin-like ATPase domain"/>
    <property type="match status" value="1"/>
</dbReference>
<dbReference type="PIRSF" id="PIRSF012293">
    <property type="entry name" value="EutA"/>
    <property type="match status" value="1"/>
</dbReference>
<name>A0A432L7L6_9BACI</name>
<gene>
    <name evidence="1" type="ORF">EK386_18560</name>
</gene>
<proteinExistence type="predicted"/>
<protein>
    <submittedName>
        <fullName evidence="1">Ethanolamine utilization protein</fullName>
    </submittedName>
</protein>
<organism evidence="1 2">
    <name type="scientific">Lysinibacillus antri</name>
    <dbReference type="NCBI Taxonomy" id="2498145"/>
    <lineage>
        <taxon>Bacteria</taxon>
        <taxon>Bacillati</taxon>
        <taxon>Bacillota</taxon>
        <taxon>Bacilli</taxon>
        <taxon>Bacillales</taxon>
        <taxon>Bacillaceae</taxon>
        <taxon>Lysinibacillus</taxon>
    </lineage>
</organism>
<dbReference type="RefSeq" id="WP_126660675.1">
    <property type="nucleotide sequence ID" value="NZ_RYYR01000041.1"/>
</dbReference>
<dbReference type="Proteomes" id="UP000287910">
    <property type="component" value="Unassembled WGS sequence"/>
</dbReference>
<dbReference type="Pfam" id="PF06277">
    <property type="entry name" value="EutA"/>
    <property type="match status" value="1"/>
</dbReference>
<reference evidence="1 2" key="1">
    <citation type="submission" date="2018-12" db="EMBL/GenBank/DDBJ databases">
        <title>Lysinibacillus antri sp. nov., isolated from a cave soil.</title>
        <authorList>
            <person name="Narsing Rao M.P."/>
            <person name="Zhang H."/>
            <person name="Dong Z.-Y."/>
            <person name="Niu X.-K."/>
            <person name="Zhang K."/>
            <person name="Fang B.-Z."/>
            <person name="Kang Y.-Q."/>
            <person name="Xiao M."/>
            <person name="Li W.-J."/>
        </authorList>
    </citation>
    <scope>NUCLEOTIDE SEQUENCE [LARGE SCALE GENOMIC DNA]</scope>
    <source>
        <strain evidence="1 2">SYSU K30002</strain>
    </source>
</reference>
<dbReference type="InterPro" id="IPR009377">
    <property type="entry name" value="EutA"/>
</dbReference>
<comment type="caution">
    <text evidence="1">The sequence shown here is derived from an EMBL/GenBank/DDBJ whole genome shotgun (WGS) entry which is preliminary data.</text>
</comment>
<accession>A0A432L7L6</accession>
<dbReference type="EMBL" id="RYYR01000041">
    <property type="protein sequence ID" value="RUL47267.1"/>
    <property type="molecule type" value="Genomic_DNA"/>
</dbReference>
<dbReference type="AlphaFoldDB" id="A0A432L7L6"/>
<dbReference type="PANTHER" id="PTHR32432">
    <property type="entry name" value="CELL DIVISION PROTEIN FTSA-RELATED"/>
    <property type="match status" value="1"/>
</dbReference>
<evidence type="ECO:0000313" key="2">
    <source>
        <dbReference type="Proteomes" id="UP000287910"/>
    </source>
</evidence>
<evidence type="ECO:0000313" key="1">
    <source>
        <dbReference type="EMBL" id="RUL47267.1"/>
    </source>
</evidence>
<dbReference type="InterPro" id="IPR043129">
    <property type="entry name" value="ATPase_NBD"/>
</dbReference>
<keyword evidence="2" id="KW-1185">Reference proteome</keyword>